<keyword evidence="4" id="KW-0812">Transmembrane</keyword>
<dbReference type="Pfam" id="PF00535">
    <property type="entry name" value="Glycos_transf_2"/>
    <property type="match status" value="1"/>
</dbReference>
<evidence type="ECO:0000313" key="9">
    <source>
        <dbReference type="Proteomes" id="UP000217696"/>
    </source>
</evidence>
<name>A0A0U5AZX2_9BACL</name>
<protein>
    <submittedName>
        <fullName evidence="8">Undecaprenyl-phosphate 4-deoxy-4-formamido-L-arabinose transferase</fullName>
        <ecNumber evidence="8">2.4.2.53</ecNumber>
    </submittedName>
</protein>
<organism evidence="8 9">
    <name type="scientific">Aneurinibacillus soli</name>
    <dbReference type="NCBI Taxonomy" id="1500254"/>
    <lineage>
        <taxon>Bacteria</taxon>
        <taxon>Bacillati</taxon>
        <taxon>Bacillota</taxon>
        <taxon>Bacilli</taxon>
        <taxon>Bacillales</taxon>
        <taxon>Paenibacillaceae</taxon>
        <taxon>Aneurinibacillus group</taxon>
        <taxon>Aneurinibacillus</taxon>
    </lineage>
</organism>
<proteinExistence type="predicted"/>
<keyword evidence="5" id="KW-0448">Lipopolysaccharide biosynthesis</keyword>
<accession>A0A0U5AZX2</accession>
<dbReference type="GO" id="GO:0005886">
    <property type="term" value="C:plasma membrane"/>
    <property type="evidence" value="ECO:0007669"/>
    <property type="project" value="TreeGrafter"/>
</dbReference>
<gene>
    <name evidence="8" type="primary">arnC</name>
    <name evidence="8" type="ORF">CB4_00638</name>
</gene>
<keyword evidence="2 8" id="KW-0328">Glycosyltransferase</keyword>
<evidence type="ECO:0000256" key="2">
    <source>
        <dbReference type="ARBA" id="ARBA00022676"/>
    </source>
</evidence>
<dbReference type="AlphaFoldDB" id="A0A0U5AZX2"/>
<dbReference type="InterPro" id="IPR050256">
    <property type="entry name" value="Glycosyltransferase_2"/>
</dbReference>
<sequence length="316" mass="36594">MDEPAEISVVIPCYNSFKSLMELNERLIRTLEELKVRYEIIYVNDCSKDQTIHVLRSLSEHHQHITVIDLMFNVGQFRALLCGITHSSGALVVTMDDDLQHPPEEITKLYSYMMSNTHLDVVFGEYSSKKHSFFRNVGSFMMGKMNELTIKKPKNVTFSSFRCLRRSLVDTLIEYNTLFPQLGPLIVKSTSSERMANVRIHHEPRKYGQSNYSLFLLFKTSLNHLINFSSAPLKYISIFGVMVSLISIVSTFFCLFYKYHTGTSIGWTWGIILTLHFYSGLLLLSIGIIGEYLIRIMYEVKGFPKYKIREVYKNNK</sequence>
<dbReference type="KEGG" id="asoc:CB4_00638"/>
<reference evidence="8 9" key="1">
    <citation type="submission" date="2015-12" db="EMBL/GenBank/DDBJ databases">
        <title>Genome sequence of Aneurinibacillus soli.</title>
        <authorList>
            <person name="Lee J.S."/>
            <person name="Lee K.C."/>
            <person name="Kim K.K."/>
            <person name="Lee B.W."/>
        </authorList>
    </citation>
    <scope>NUCLEOTIDE SEQUENCE [LARGE SCALE GENOMIC DNA]</scope>
    <source>
        <strain evidence="8 9">CB4</strain>
    </source>
</reference>
<keyword evidence="6" id="KW-1133">Transmembrane helix</keyword>
<evidence type="ECO:0000256" key="6">
    <source>
        <dbReference type="ARBA" id="ARBA00022989"/>
    </source>
</evidence>
<evidence type="ECO:0000313" key="8">
    <source>
        <dbReference type="EMBL" id="BAU26511.1"/>
    </source>
</evidence>
<dbReference type="CDD" id="cd04187">
    <property type="entry name" value="DPM1_like_bac"/>
    <property type="match status" value="1"/>
</dbReference>
<evidence type="ECO:0000256" key="5">
    <source>
        <dbReference type="ARBA" id="ARBA00022985"/>
    </source>
</evidence>
<dbReference type="OrthoDB" id="9810303at2"/>
<dbReference type="Proteomes" id="UP000217696">
    <property type="component" value="Chromosome"/>
</dbReference>
<dbReference type="InterPro" id="IPR001173">
    <property type="entry name" value="Glyco_trans_2-like"/>
</dbReference>
<dbReference type="PANTHER" id="PTHR48090">
    <property type="entry name" value="UNDECAPRENYL-PHOSPHATE 4-DEOXY-4-FORMAMIDO-L-ARABINOSE TRANSFERASE-RELATED"/>
    <property type="match status" value="1"/>
</dbReference>
<dbReference type="EMBL" id="AP017312">
    <property type="protein sequence ID" value="BAU26511.1"/>
    <property type="molecule type" value="Genomic_DNA"/>
</dbReference>
<dbReference type="GO" id="GO:0099621">
    <property type="term" value="F:undecaprenyl-phosphate 4-deoxy-4-formamido-L-arabinose transferase activity"/>
    <property type="evidence" value="ECO:0007669"/>
    <property type="project" value="UniProtKB-EC"/>
</dbReference>
<evidence type="ECO:0000256" key="4">
    <source>
        <dbReference type="ARBA" id="ARBA00022692"/>
    </source>
</evidence>
<evidence type="ECO:0000256" key="1">
    <source>
        <dbReference type="ARBA" id="ARBA00022475"/>
    </source>
</evidence>
<dbReference type="GO" id="GO:0009103">
    <property type="term" value="P:lipopolysaccharide biosynthetic process"/>
    <property type="evidence" value="ECO:0007669"/>
    <property type="project" value="UniProtKB-KW"/>
</dbReference>
<dbReference type="Gene3D" id="3.90.550.10">
    <property type="entry name" value="Spore Coat Polysaccharide Biosynthesis Protein SpsA, Chain A"/>
    <property type="match status" value="1"/>
</dbReference>
<keyword evidence="9" id="KW-1185">Reference proteome</keyword>
<keyword evidence="3 8" id="KW-0808">Transferase</keyword>
<dbReference type="RefSeq" id="WP_096463552.1">
    <property type="nucleotide sequence ID" value="NZ_AP017312.1"/>
</dbReference>
<keyword evidence="7" id="KW-0472">Membrane</keyword>
<dbReference type="InterPro" id="IPR029044">
    <property type="entry name" value="Nucleotide-diphossugar_trans"/>
</dbReference>
<keyword evidence="1" id="KW-1003">Cell membrane</keyword>
<dbReference type="SUPFAM" id="SSF53448">
    <property type="entry name" value="Nucleotide-diphospho-sugar transferases"/>
    <property type="match status" value="1"/>
</dbReference>
<dbReference type="EC" id="2.4.2.53" evidence="8"/>
<evidence type="ECO:0000256" key="7">
    <source>
        <dbReference type="ARBA" id="ARBA00023136"/>
    </source>
</evidence>
<dbReference type="PANTHER" id="PTHR48090:SF3">
    <property type="entry name" value="UNDECAPRENYL-PHOSPHATE 4-DEOXY-4-FORMAMIDO-L-ARABINOSE TRANSFERASE"/>
    <property type="match status" value="1"/>
</dbReference>
<evidence type="ECO:0000256" key="3">
    <source>
        <dbReference type="ARBA" id="ARBA00022679"/>
    </source>
</evidence>